<name>A0AAP0ICT5_9MAGN</name>
<evidence type="ECO:0000313" key="1">
    <source>
        <dbReference type="EMBL" id="KAK9112471.1"/>
    </source>
</evidence>
<reference evidence="1 2" key="1">
    <citation type="submission" date="2024-01" db="EMBL/GenBank/DDBJ databases">
        <title>Genome assemblies of Stephania.</title>
        <authorList>
            <person name="Yang L."/>
        </authorList>
    </citation>
    <scope>NUCLEOTIDE SEQUENCE [LARGE SCALE GENOMIC DNA]</scope>
    <source>
        <strain evidence="1">JXDWG</strain>
        <tissue evidence="1">Leaf</tissue>
    </source>
</reference>
<gene>
    <name evidence="1" type="ORF">Scep_019990</name>
</gene>
<proteinExistence type="predicted"/>
<accession>A0AAP0ICT5</accession>
<dbReference type="Proteomes" id="UP001419268">
    <property type="component" value="Unassembled WGS sequence"/>
</dbReference>
<evidence type="ECO:0000313" key="2">
    <source>
        <dbReference type="Proteomes" id="UP001419268"/>
    </source>
</evidence>
<protein>
    <submittedName>
        <fullName evidence="1">Uncharacterized protein</fullName>
    </submittedName>
</protein>
<dbReference type="EMBL" id="JBBNAG010000008">
    <property type="protein sequence ID" value="KAK9112471.1"/>
    <property type="molecule type" value="Genomic_DNA"/>
</dbReference>
<keyword evidence="2" id="KW-1185">Reference proteome</keyword>
<comment type="caution">
    <text evidence="1">The sequence shown here is derived from an EMBL/GenBank/DDBJ whole genome shotgun (WGS) entry which is preliminary data.</text>
</comment>
<dbReference type="AlphaFoldDB" id="A0AAP0ICT5"/>
<sequence length="170" mass="18409">MASHLHALDIPSLSIFVHSRPSFRLWWPSHSPAILDRVPAVPPPPPATIATRPQPRRAARLSAPRVAASCAIGHPPCRSSSHRAAAAARTADHLLSLPSRLAFGTRHRLPGPNPCDYEISTDRISALNVHSIGRSRCVPIRAHIADKQYNDSLANGPLHAIALSRIISKQ</sequence>
<organism evidence="1 2">
    <name type="scientific">Stephania cephalantha</name>
    <dbReference type="NCBI Taxonomy" id="152367"/>
    <lineage>
        <taxon>Eukaryota</taxon>
        <taxon>Viridiplantae</taxon>
        <taxon>Streptophyta</taxon>
        <taxon>Embryophyta</taxon>
        <taxon>Tracheophyta</taxon>
        <taxon>Spermatophyta</taxon>
        <taxon>Magnoliopsida</taxon>
        <taxon>Ranunculales</taxon>
        <taxon>Menispermaceae</taxon>
        <taxon>Menispermoideae</taxon>
        <taxon>Cissampelideae</taxon>
        <taxon>Stephania</taxon>
    </lineage>
</organism>